<evidence type="ECO:0000256" key="1">
    <source>
        <dbReference type="SAM" id="Phobius"/>
    </source>
</evidence>
<organism evidence="2 3">
    <name type="scientific">Pantoea cypripedii</name>
    <name type="common">Pectobacterium cypripedii</name>
    <name type="synonym">Erwinia cypripedii</name>
    <dbReference type="NCBI Taxonomy" id="55209"/>
    <lineage>
        <taxon>Bacteria</taxon>
        <taxon>Pseudomonadati</taxon>
        <taxon>Pseudomonadota</taxon>
        <taxon>Gammaproteobacteria</taxon>
        <taxon>Enterobacterales</taxon>
        <taxon>Erwiniaceae</taxon>
        <taxon>Pantoea</taxon>
    </lineage>
</organism>
<keyword evidence="1" id="KW-0812">Transmembrane</keyword>
<reference evidence="2 3" key="1">
    <citation type="journal article" date="2017" name="Antonie Van Leeuwenhoek">
        <title>Phylogenomic resolution of the bacterial genus Pantoea and its relationship with Erwinia and Tatumella.</title>
        <authorList>
            <person name="Palmer M."/>
            <person name="Steenkamp E.T."/>
            <person name="Coetzee M.P."/>
            <person name="Chan W.Y."/>
            <person name="van Zyl E."/>
            <person name="De Maayer P."/>
            <person name="Coutinho T.A."/>
            <person name="Blom J."/>
            <person name="Smits T.H."/>
            <person name="Duffy B."/>
            <person name="Venter S.N."/>
        </authorList>
    </citation>
    <scope>NUCLEOTIDE SEQUENCE [LARGE SCALE GENOMIC DNA]</scope>
    <source>
        <strain evidence="2 3">LMG 2657</strain>
    </source>
</reference>
<protein>
    <recommendedName>
        <fullName evidence="4">Phage abortive infection protein</fullName>
    </recommendedName>
</protein>
<keyword evidence="3" id="KW-1185">Reference proteome</keyword>
<feature type="transmembrane region" description="Helical" evidence="1">
    <location>
        <begin position="86"/>
        <end position="108"/>
    </location>
</feature>
<proteinExistence type="predicted"/>
<evidence type="ECO:0008006" key="4">
    <source>
        <dbReference type="Google" id="ProtNLM"/>
    </source>
</evidence>
<keyword evidence="1" id="KW-1133">Transmembrane helix</keyword>
<evidence type="ECO:0000313" key="2">
    <source>
        <dbReference type="EMBL" id="ORM93861.1"/>
    </source>
</evidence>
<keyword evidence="1" id="KW-0472">Membrane</keyword>
<dbReference type="EMBL" id="MLJI01000001">
    <property type="protein sequence ID" value="ORM93861.1"/>
    <property type="molecule type" value="Genomic_DNA"/>
</dbReference>
<gene>
    <name evidence="2" type="ORF">HA50_11065</name>
</gene>
<dbReference type="AlphaFoldDB" id="A0A1X1EV93"/>
<evidence type="ECO:0000313" key="3">
    <source>
        <dbReference type="Proteomes" id="UP000193749"/>
    </source>
</evidence>
<feature type="transmembrane region" description="Helical" evidence="1">
    <location>
        <begin position="36"/>
        <end position="57"/>
    </location>
</feature>
<name>A0A1X1EV93_PANCY</name>
<sequence length="426" mass="48940">MHIEYIITNKAWIQSGAVHQRIGKQFINRNKMRKEYLILGFVLLITLIFPSVVLYLYREYVMGMPVTFSFEGVSRDSGKWSDFGSLLSGLFTLSGAVAALATLLFAIFQNRQLSDEAKKRSVMDQETAKKNESFMRFQLERMNFEKFRMHQLMFNDLLDKVEVDAFNNFAFKARMIFYKKIFATNSFSQCDTRVDLTYVKAGSLKDILNCVEGINSKMKSGEYLDSPHVLVDDISTLHSLLMLTVERAAKDGDIIFAGKFIVLNVIDLHNDFVFLADAVNALCTFCEIDTRVNLTTNLSLGKTIIALVNYANHFDFSKVQFSTYPYSFKSELYIRDLTELHKIFTIDKNLPMYPFFKNLNNYILDALGASNIHHVTSMDGYLLFLDSFRQRVASAISEAMTHDVNFFKIGECYLGEIDKMRARIKN</sequence>
<accession>A0A1X1EV93</accession>
<dbReference type="Proteomes" id="UP000193749">
    <property type="component" value="Unassembled WGS sequence"/>
</dbReference>
<comment type="caution">
    <text evidence="2">The sequence shown here is derived from an EMBL/GenBank/DDBJ whole genome shotgun (WGS) entry which is preliminary data.</text>
</comment>